<reference evidence="2 3" key="1">
    <citation type="journal article" date="2018" name="Cell">
        <title>The Chara Genome: Secondary Complexity and Implications for Plant Terrestrialization.</title>
        <authorList>
            <person name="Nishiyama T."/>
            <person name="Sakayama H."/>
            <person name="Vries J.D."/>
            <person name="Buschmann H."/>
            <person name="Saint-Marcoux D."/>
            <person name="Ullrich K.K."/>
            <person name="Haas F.B."/>
            <person name="Vanderstraeten L."/>
            <person name="Becker D."/>
            <person name="Lang D."/>
            <person name="Vosolsobe S."/>
            <person name="Rombauts S."/>
            <person name="Wilhelmsson P.K.I."/>
            <person name="Janitza P."/>
            <person name="Kern R."/>
            <person name="Heyl A."/>
            <person name="Rumpler F."/>
            <person name="Villalobos L.I.A.C."/>
            <person name="Clay J.M."/>
            <person name="Skokan R."/>
            <person name="Toyoda A."/>
            <person name="Suzuki Y."/>
            <person name="Kagoshima H."/>
            <person name="Schijlen E."/>
            <person name="Tajeshwar N."/>
            <person name="Catarino B."/>
            <person name="Hetherington A.J."/>
            <person name="Saltykova A."/>
            <person name="Bonnot C."/>
            <person name="Breuninger H."/>
            <person name="Symeonidi A."/>
            <person name="Radhakrishnan G.V."/>
            <person name="Van Nieuwerburgh F."/>
            <person name="Deforce D."/>
            <person name="Chang C."/>
            <person name="Karol K.G."/>
            <person name="Hedrich R."/>
            <person name="Ulvskov P."/>
            <person name="Glockner G."/>
            <person name="Delwiche C.F."/>
            <person name="Petrasek J."/>
            <person name="Van de Peer Y."/>
            <person name="Friml J."/>
            <person name="Beilby M."/>
            <person name="Dolan L."/>
            <person name="Kohara Y."/>
            <person name="Sugano S."/>
            <person name="Fujiyama A."/>
            <person name="Delaux P.-M."/>
            <person name="Quint M."/>
            <person name="TheiBen G."/>
            <person name="Hagemann M."/>
            <person name="Harholt J."/>
            <person name="Dunand C."/>
            <person name="Zachgo S."/>
            <person name="Langdale J."/>
            <person name="Maumus F."/>
            <person name="Straeten D.V.D."/>
            <person name="Gould S.B."/>
            <person name="Rensing S.A."/>
        </authorList>
    </citation>
    <scope>NUCLEOTIDE SEQUENCE [LARGE SCALE GENOMIC DNA]</scope>
    <source>
        <strain evidence="2 3">S276</strain>
    </source>
</reference>
<proteinExistence type="predicted"/>
<dbReference type="EMBL" id="BFEA01000069">
    <property type="protein sequence ID" value="GBG66070.1"/>
    <property type="molecule type" value="Genomic_DNA"/>
</dbReference>
<evidence type="ECO:0000313" key="2">
    <source>
        <dbReference type="EMBL" id="GBG66070.1"/>
    </source>
</evidence>
<comment type="caution">
    <text evidence="2">The sequence shown here is derived from an EMBL/GenBank/DDBJ whole genome shotgun (WGS) entry which is preliminary data.</text>
</comment>
<keyword evidence="3" id="KW-1185">Reference proteome</keyword>
<organism evidence="2 3">
    <name type="scientific">Chara braunii</name>
    <name type="common">Braun's stonewort</name>
    <dbReference type="NCBI Taxonomy" id="69332"/>
    <lineage>
        <taxon>Eukaryota</taxon>
        <taxon>Viridiplantae</taxon>
        <taxon>Streptophyta</taxon>
        <taxon>Charophyceae</taxon>
        <taxon>Charales</taxon>
        <taxon>Characeae</taxon>
        <taxon>Chara</taxon>
    </lineage>
</organism>
<name>A0A388K7N8_CHABU</name>
<evidence type="ECO:0000313" key="3">
    <source>
        <dbReference type="Proteomes" id="UP000265515"/>
    </source>
</evidence>
<feature type="compositionally biased region" description="Basic and acidic residues" evidence="1">
    <location>
        <begin position="526"/>
        <end position="536"/>
    </location>
</feature>
<feature type="region of interest" description="Disordered" evidence="1">
    <location>
        <begin position="506"/>
        <end position="541"/>
    </location>
</feature>
<dbReference type="AlphaFoldDB" id="A0A388K7N8"/>
<dbReference type="Proteomes" id="UP000265515">
    <property type="component" value="Unassembled WGS sequence"/>
</dbReference>
<evidence type="ECO:0000256" key="1">
    <source>
        <dbReference type="SAM" id="MobiDB-lite"/>
    </source>
</evidence>
<protein>
    <submittedName>
        <fullName evidence="2">Uncharacterized protein</fullName>
    </submittedName>
</protein>
<sequence length="1277" mass="142026">MALESLFELSRACKACNNCDLLVSTETACYMQDLPQTSRCRHDMDAGLDFAQAEGYLAMLQVLKCCPPDSVDAEIAASILAGFAAGLSVLPWQPDRDSRDTNFIVDMLQDDDFRYCTKHLLYALLDVLEPYATGSSDAISGEKLRVQEAAASAMCSFAHAASDVHALVHCPVGKALRARHLPDDHPAMRGYVRRLSYSFTTICPVAWPLDTPWPRGLVHVDEIWVPSVRDVLSNQRTLSILLNCAKRETSRIIAADCIRTLSWLWTRRMMYWHRHDLRMHPDKTAPNLRGTSGTNLNAQCLPPALVDMGGNRKGMNLRELRNLVKRCLARPESFSAFLQLHLAKIFISQKLREADTDVERLLLECLKYWRRAHGTRELDWFAIETIESIRDLLHVAAHRSKQELKLMMCKSPGGVDCLRIMIIGWVSRIRADRFYTNMEDFDQSLLHLLSKTRMNCWSMEGTKANYHAIPCSGAAAGLLADLLEVGPSLLEGGDMETQITIASDPERHGYGFPRTPPPADTAESSMDSRRTCDDPRTTAVRGASPSLHYNLLIKWDQAHSGRAASQAFASRPNAGCCGRIRIFLRTSIACLVLVFWESLGHPAWLPAISLFEDIEAAYRTDERIQVLAEGLDALLATKHAIRVIKIVLEAYPRRAFDARLVTAFIPVMVDLLTGPCAGLHERLYLDKLDADCNIEIRRGIIDVLKEVVPRIDELGSRAPDGDELEIDPSLPSIFPLECSKRRLILHSRVYCSLRPSSPDSTGEMARHMQDLPLLSRCSNDVDAGRDFARAEGYVVMLQVLECAPPNAGEVEMAASILAGFGWGLSVLPWQHDREVEDKDFVLKMLLDDDFHYCTKELLHELLKLLPCLPPQTGGSRSACTRPDNGSLQEAAISALCSFSHAASDVHSQAERCERCEQGASAGNLECDASDCTIRLCNAFSTKCPTSWLLKKEMPDFRGAGNTWVRAVTSVLDNQAAVDLLLSCARNELNVSRRFVGDAIRTLSSLWSCKAIYWHRFDKRIPKDFPPPLADVSTLPNHEEVTQKLASLVHESAADRSSVSPLAKLHLAQILISQNIRDEQLDVDIADVLLHCLRYWRRAVGNHLLEYFACEVMETLWDLFETSENKVSILGRIERSPGGVGCLKLMTSTVLAPIRAVRLEHNNFDSLLSDYLLKDKVNDWCTEDYVTDCAGTAAGLLALFLSVPGGPDFITPANIEFLGAAVEHATCDGQAPISQPLVENVLGRLGRALGWLCILLGHLTWQPRTSQCVAETISNSRA</sequence>
<dbReference type="Gramene" id="GBG66070">
    <property type="protein sequence ID" value="GBG66070"/>
    <property type="gene ID" value="CBR_g55413"/>
</dbReference>
<gene>
    <name evidence="2" type="ORF">CBR_g55413</name>
</gene>
<accession>A0A388K7N8</accession>